<comment type="subcellular location">
    <subcellularLocation>
        <location evidence="1">Membrane</location>
        <topology evidence="1">Multi-pass membrane protein</topology>
    </subcellularLocation>
</comment>
<evidence type="ECO:0000256" key="6">
    <source>
        <dbReference type="ARBA" id="ARBA00049743"/>
    </source>
</evidence>
<evidence type="ECO:0000256" key="5">
    <source>
        <dbReference type="ARBA" id="ARBA00023136"/>
    </source>
</evidence>
<keyword evidence="9" id="KW-1185">Reference proteome</keyword>
<organism evidence="8 9">
    <name type="scientific">Ceutorhynchus assimilis</name>
    <name type="common">cabbage seed weevil</name>
    <dbReference type="NCBI Taxonomy" id="467358"/>
    <lineage>
        <taxon>Eukaryota</taxon>
        <taxon>Metazoa</taxon>
        <taxon>Ecdysozoa</taxon>
        <taxon>Arthropoda</taxon>
        <taxon>Hexapoda</taxon>
        <taxon>Insecta</taxon>
        <taxon>Pterygota</taxon>
        <taxon>Neoptera</taxon>
        <taxon>Endopterygota</taxon>
        <taxon>Coleoptera</taxon>
        <taxon>Polyphaga</taxon>
        <taxon>Cucujiformia</taxon>
        <taxon>Curculionidae</taxon>
        <taxon>Ceutorhynchinae</taxon>
        <taxon>Ceutorhynchus</taxon>
    </lineage>
</organism>
<evidence type="ECO:0000256" key="4">
    <source>
        <dbReference type="ARBA" id="ARBA00022989"/>
    </source>
</evidence>
<dbReference type="GO" id="GO:1901858">
    <property type="term" value="P:regulation of mitochondrial DNA metabolic process"/>
    <property type="evidence" value="ECO:0007669"/>
    <property type="project" value="TreeGrafter"/>
</dbReference>
<reference evidence="8" key="1">
    <citation type="submission" date="2022-01" db="EMBL/GenBank/DDBJ databases">
        <authorList>
            <person name="King R."/>
        </authorList>
    </citation>
    <scope>NUCLEOTIDE SEQUENCE</scope>
</reference>
<accession>A0A9N9MZT0</accession>
<dbReference type="EMBL" id="OU892285">
    <property type="protein sequence ID" value="CAG9773722.1"/>
    <property type="molecule type" value="Genomic_DNA"/>
</dbReference>
<gene>
    <name evidence="8" type="ORF">CEUTPL_LOCUS14108</name>
</gene>
<name>A0A9N9MZT0_9CUCU</name>
<evidence type="ECO:0000256" key="3">
    <source>
        <dbReference type="ARBA" id="ARBA00022692"/>
    </source>
</evidence>
<evidence type="ECO:0000313" key="8">
    <source>
        <dbReference type="EMBL" id="CAG9773722.1"/>
    </source>
</evidence>
<dbReference type="Pfam" id="PF04117">
    <property type="entry name" value="Mpv17_PMP22"/>
    <property type="match status" value="1"/>
</dbReference>
<feature type="transmembrane region" description="Helical" evidence="7">
    <location>
        <begin position="56"/>
        <end position="76"/>
    </location>
</feature>
<proteinExistence type="inferred from homology"/>
<dbReference type="GO" id="GO:0016020">
    <property type="term" value="C:membrane"/>
    <property type="evidence" value="ECO:0007669"/>
    <property type="project" value="UniProtKB-SubCell"/>
</dbReference>
<dbReference type="OrthoDB" id="430207at2759"/>
<dbReference type="AlphaFoldDB" id="A0A9N9MZT0"/>
<dbReference type="GO" id="GO:0015267">
    <property type="term" value="F:channel activity"/>
    <property type="evidence" value="ECO:0007669"/>
    <property type="project" value="TreeGrafter"/>
</dbReference>
<feature type="transmembrane region" description="Helical" evidence="7">
    <location>
        <begin position="156"/>
        <end position="174"/>
    </location>
</feature>
<keyword evidence="4 7" id="KW-1133">Transmembrane helix</keyword>
<dbReference type="Proteomes" id="UP001152799">
    <property type="component" value="Chromosome 9"/>
</dbReference>
<protein>
    <recommendedName>
        <fullName evidence="6">Mitochondrial inner membrane protein Mpv17</fullName>
    </recommendedName>
</protein>
<keyword evidence="5 7" id="KW-0472">Membrane</keyword>
<feature type="transmembrane region" description="Helical" evidence="7">
    <location>
        <begin position="97"/>
        <end position="117"/>
    </location>
</feature>
<dbReference type="PANTHER" id="PTHR11266:SF17">
    <property type="entry name" value="PROTEIN MPV17"/>
    <property type="match status" value="1"/>
</dbReference>
<dbReference type="GO" id="GO:0005739">
    <property type="term" value="C:mitochondrion"/>
    <property type="evidence" value="ECO:0007669"/>
    <property type="project" value="TreeGrafter"/>
</dbReference>
<dbReference type="InterPro" id="IPR007248">
    <property type="entry name" value="Mpv17_PMP22"/>
</dbReference>
<evidence type="ECO:0000256" key="7">
    <source>
        <dbReference type="RuleBase" id="RU363053"/>
    </source>
</evidence>
<evidence type="ECO:0000256" key="2">
    <source>
        <dbReference type="ARBA" id="ARBA00006824"/>
    </source>
</evidence>
<evidence type="ECO:0000313" key="9">
    <source>
        <dbReference type="Proteomes" id="UP001152799"/>
    </source>
</evidence>
<keyword evidence="3 7" id="KW-0812">Transmembrane</keyword>
<comment type="similarity">
    <text evidence="2 7">Belongs to the peroxisomal membrane protein PXMP2/4 family.</text>
</comment>
<evidence type="ECO:0000256" key="1">
    <source>
        <dbReference type="ARBA" id="ARBA00004141"/>
    </source>
</evidence>
<sequence>MLSKASKTYQKLLKEKFLLVQCVQTSFLMATGDVVCQQLVEKRGFRKHSNARTAQFAFLGFCLVGPAVTAWYKLLARTFGYDKNAKSTLCKVACDQLIFAPGFLVIFISSVGLLHGLNAEQINDKLKKEHFEIVKTNWKIWPAVQVINFYFVPLKYQVLLVQAVAIFWNAYLSWMTQGGGDEKS</sequence>
<dbReference type="PANTHER" id="PTHR11266">
    <property type="entry name" value="PEROXISOMAL MEMBRANE PROTEIN 2, PXMP2 MPV17"/>
    <property type="match status" value="1"/>
</dbReference>